<dbReference type="Proteomes" id="UP000230066">
    <property type="component" value="Unassembled WGS sequence"/>
</dbReference>
<dbReference type="GO" id="GO:0030286">
    <property type="term" value="C:dynein complex"/>
    <property type="evidence" value="ECO:0007669"/>
    <property type="project" value="InterPro"/>
</dbReference>
<accession>A0A4E0RN95</accession>
<sequence length="175" mass="20925">MSLSVPSFDRPPVIPSVNANEEWITISQLKAYMEENGLEESCLRSWQNMFDPERTGVIRLSKFCEVLDLREDDVRKQFSPGVLNDVKIIKTDMHAPLREEIYRLIQEALEKIQDEKELVKYIKRELDIRFNRLWHVVVVYGQYHSYYSYVTGYNFCFKMNDRIFIIYRTPDPFEP</sequence>
<dbReference type="SMART" id="SM01375">
    <property type="entry name" value="Dynein_light"/>
    <property type="match status" value="1"/>
</dbReference>
<proteinExistence type="predicted"/>
<dbReference type="Gene3D" id="3.30.740.10">
    <property type="entry name" value="Protein Inhibitor Of Neuronal Nitric Oxide Synthase"/>
    <property type="match status" value="1"/>
</dbReference>
<dbReference type="CDD" id="cd21454">
    <property type="entry name" value="DLC-like_TAL"/>
    <property type="match status" value="1"/>
</dbReference>
<dbReference type="InterPro" id="IPR011992">
    <property type="entry name" value="EF-hand-dom_pair"/>
</dbReference>
<feature type="coiled-coil region" evidence="1">
    <location>
        <begin position="98"/>
        <end position="125"/>
    </location>
</feature>
<dbReference type="InterPro" id="IPR001372">
    <property type="entry name" value="Dynein_light_chain_typ-1/2"/>
</dbReference>
<dbReference type="GO" id="GO:0007017">
    <property type="term" value="P:microtubule-based process"/>
    <property type="evidence" value="ECO:0007669"/>
    <property type="project" value="InterPro"/>
</dbReference>
<keyword evidence="3" id="KW-1185">Reference proteome</keyword>
<dbReference type="EMBL" id="JXXN02000181">
    <property type="protein sequence ID" value="THD28321.1"/>
    <property type="molecule type" value="Genomic_DNA"/>
</dbReference>
<dbReference type="SUPFAM" id="SSF47473">
    <property type="entry name" value="EF-hand"/>
    <property type="match status" value="1"/>
</dbReference>
<organism evidence="2 3">
    <name type="scientific">Fasciola hepatica</name>
    <name type="common">Liver fluke</name>
    <dbReference type="NCBI Taxonomy" id="6192"/>
    <lineage>
        <taxon>Eukaryota</taxon>
        <taxon>Metazoa</taxon>
        <taxon>Spiralia</taxon>
        <taxon>Lophotrochozoa</taxon>
        <taxon>Platyhelminthes</taxon>
        <taxon>Trematoda</taxon>
        <taxon>Digenea</taxon>
        <taxon>Plagiorchiida</taxon>
        <taxon>Echinostomata</taxon>
        <taxon>Echinostomatoidea</taxon>
        <taxon>Fasciolidae</taxon>
        <taxon>Fasciola</taxon>
    </lineage>
</organism>
<protein>
    <submittedName>
        <fullName evidence="2">Dynein light chain 1 cytoplasmic</fullName>
    </submittedName>
</protein>
<name>A0A4E0RN95_FASHE</name>
<comment type="caution">
    <text evidence="2">The sequence shown here is derived from an EMBL/GenBank/DDBJ whole genome shotgun (WGS) entry which is preliminary data.</text>
</comment>
<evidence type="ECO:0000313" key="2">
    <source>
        <dbReference type="EMBL" id="THD28321.1"/>
    </source>
</evidence>
<gene>
    <name evidence="2" type="ORF">D915_000801</name>
</gene>
<dbReference type="SUPFAM" id="SSF54648">
    <property type="entry name" value="DLC"/>
    <property type="match status" value="1"/>
</dbReference>
<evidence type="ECO:0000313" key="3">
    <source>
        <dbReference type="Proteomes" id="UP000230066"/>
    </source>
</evidence>
<reference evidence="2" key="1">
    <citation type="submission" date="2019-03" db="EMBL/GenBank/DDBJ databases">
        <title>Improved annotation for the trematode Fasciola hepatica.</title>
        <authorList>
            <person name="Choi Y.-J."/>
            <person name="Martin J."/>
            <person name="Mitreva M."/>
        </authorList>
    </citation>
    <scope>NUCLEOTIDE SEQUENCE [LARGE SCALE GENOMIC DNA]</scope>
</reference>
<dbReference type="Pfam" id="PF01221">
    <property type="entry name" value="Dynein_light"/>
    <property type="match status" value="1"/>
</dbReference>
<evidence type="ECO:0000256" key="1">
    <source>
        <dbReference type="SAM" id="Coils"/>
    </source>
</evidence>
<dbReference type="InterPro" id="IPR037177">
    <property type="entry name" value="DLC_sf"/>
</dbReference>
<keyword evidence="1" id="KW-0175">Coiled coil</keyword>
<dbReference type="AlphaFoldDB" id="A0A4E0RN95"/>